<dbReference type="PROSITE" id="PS51007">
    <property type="entry name" value="CYTC"/>
    <property type="match status" value="1"/>
</dbReference>
<dbReference type="EMBL" id="MLJW01000101">
    <property type="protein sequence ID" value="OIQ99893.1"/>
    <property type="molecule type" value="Genomic_DNA"/>
</dbReference>
<evidence type="ECO:0000256" key="1">
    <source>
        <dbReference type="ARBA" id="ARBA00022617"/>
    </source>
</evidence>
<feature type="domain" description="Cytochrome c" evidence="4">
    <location>
        <begin position="174"/>
        <end position="253"/>
    </location>
</feature>
<keyword evidence="3" id="KW-0408">Iron</keyword>
<keyword evidence="2" id="KW-0479">Metal-binding</keyword>
<dbReference type="PANTHER" id="PTHR35008:SF4">
    <property type="entry name" value="BLL4482 PROTEIN"/>
    <property type="match status" value="1"/>
</dbReference>
<dbReference type="SUPFAM" id="SSF46626">
    <property type="entry name" value="Cytochrome c"/>
    <property type="match status" value="2"/>
</dbReference>
<evidence type="ECO:0000259" key="4">
    <source>
        <dbReference type="PROSITE" id="PS51007"/>
    </source>
</evidence>
<dbReference type="InterPro" id="IPR009056">
    <property type="entry name" value="Cyt_c-like_dom"/>
</dbReference>
<accession>A0A1J5SID9</accession>
<dbReference type="AlphaFoldDB" id="A0A1J5SID9"/>
<name>A0A1J5SID9_9ZZZZ</name>
<dbReference type="GO" id="GO:0009055">
    <property type="term" value="F:electron transfer activity"/>
    <property type="evidence" value="ECO:0007669"/>
    <property type="project" value="InterPro"/>
</dbReference>
<dbReference type="PANTHER" id="PTHR35008">
    <property type="entry name" value="BLL4482 PROTEIN-RELATED"/>
    <property type="match status" value="1"/>
</dbReference>
<evidence type="ECO:0000256" key="2">
    <source>
        <dbReference type="ARBA" id="ARBA00022723"/>
    </source>
</evidence>
<dbReference type="Pfam" id="PF21342">
    <property type="entry name" value="SoxA-TsdA_cyt-c"/>
    <property type="match status" value="1"/>
</dbReference>
<evidence type="ECO:0000313" key="5">
    <source>
        <dbReference type="EMBL" id="OIQ99893.1"/>
    </source>
</evidence>
<dbReference type="GO" id="GO:0020037">
    <property type="term" value="F:heme binding"/>
    <property type="evidence" value="ECO:0007669"/>
    <property type="project" value="InterPro"/>
</dbReference>
<comment type="caution">
    <text evidence="5">The sequence shown here is derived from an EMBL/GenBank/DDBJ whole genome shotgun (WGS) entry which is preliminary data.</text>
</comment>
<dbReference type="Gene3D" id="1.10.760.10">
    <property type="entry name" value="Cytochrome c-like domain"/>
    <property type="match status" value="2"/>
</dbReference>
<protein>
    <submittedName>
        <fullName evidence="5">Cytochrome c</fullName>
    </submittedName>
</protein>
<dbReference type="InterPro" id="IPR051459">
    <property type="entry name" value="Cytochrome_c-type_DH"/>
</dbReference>
<gene>
    <name evidence="5" type="ORF">GALL_181000</name>
</gene>
<organism evidence="5">
    <name type="scientific">mine drainage metagenome</name>
    <dbReference type="NCBI Taxonomy" id="410659"/>
    <lineage>
        <taxon>unclassified sequences</taxon>
        <taxon>metagenomes</taxon>
        <taxon>ecological metagenomes</taxon>
    </lineage>
</organism>
<dbReference type="Pfam" id="PF00034">
    <property type="entry name" value="Cytochrom_C"/>
    <property type="match status" value="1"/>
</dbReference>
<dbReference type="InterPro" id="IPR036909">
    <property type="entry name" value="Cyt_c-like_dom_sf"/>
</dbReference>
<reference evidence="5" key="1">
    <citation type="submission" date="2016-10" db="EMBL/GenBank/DDBJ databases">
        <title>Sequence of Gallionella enrichment culture.</title>
        <authorList>
            <person name="Poehlein A."/>
            <person name="Muehling M."/>
            <person name="Daniel R."/>
        </authorList>
    </citation>
    <scope>NUCLEOTIDE SEQUENCE</scope>
</reference>
<sequence length="304" mass="33594">MKLQWIAVFALTVAGQALAASSQEVPNPPTQYPEGELGRMVKLGEDIVMHTNTNALTKDLVGNKLQCTSCHLEGGRSKTIGTFIGTATAFPAYSGREKTVQTLQDRINNCFMRSMNGKRPIIDTEASVAMASYITWLSEGLPIKMNAKKPVTPYFSGTWPDKDVMPLIKNATHENYVSGQKVYQQKCLACHGENGQGVGSFPPLWGQDSYNTGAGMSKLNKMASWVESNMPLGNANLTKQEAVDVTLYVDAQPRPNFNLQDHLLPRSEMGYYNSKVLEEKHTVRSNFKMFSLDVDTIRGDHLIP</sequence>
<proteinExistence type="predicted"/>
<dbReference type="GO" id="GO:0046872">
    <property type="term" value="F:metal ion binding"/>
    <property type="evidence" value="ECO:0007669"/>
    <property type="project" value="UniProtKB-KW"/>
</dbReference>
<evidence type="ECO:0000256" key="3">
    <source>
        <dbReference type="ARBA" id="ARBA00023004"/>
    </source>
</evidence>
<keyword evidence="1" id="KW-0349">Heme</keyword>